<dbReference type="KEGG" id="cut:CUTER_07055"/>
<dbReference type="CDD" id="cd10845">
    <property type="entry name" value="DSRM_RNAse_III_family"/>
    <property type="match status" value="1"/>
</dbReference>
<keyword evidence="9" id="KW-0819">tRNA processing</keyword>
<evidence type="ECO:0000313" key="13">
    <source>
        <dbReference type="Proteomes" id="UP000035548"/>
    </source>
</evidence>
<comment type="similarity">
    <text evidence="2">Belongs to the ribonuclease III family.</text>
</comment>
<dbReference type="Pfam" id="PF14622">
    <property type="entry name" value="Ribonucleas_3_3"/>
    <property type="match status" value="1"/>
</dbReference>
<dbReference type="GO" id="GO:0004525">
    <property type="term" value="F:ribonuclease III activity"/>
    <property type="evidence" value="ECO:0007669"/>
    <property type="project" value="UniProtKB-UniRule"/>
</dbReference>
<evidence type="ECO:0000259" key="11">
    <source>
        <dbReference type="PROSITE" id="PS50142"/>
    </source>
</evidence>
<dbReference type="GO" id="GO:0010468">
    <property type="term" value="P:regulation of gene expression"/>
    <property type="evidence" value="ECO:0007669"/>
    <property type="project" value="TreeGrafter"/>
</dbReference>
<dbReference type="AlphaFoldDB" id="A0A0G3HF85"/>
<keyword evidence="5 9" id="KW-0540">Nuclease</keyword>
<dbReference type="GO" id="GO:0003725">
    <property type="term" value="F:double-stranded RNA binding"/>
    <property type="evidence" value="ECO:0007669"/>
    <property type="project" value="TreeGrafter"/>
</dbReference>
<dbReference type="SMART" id="SM00535">
    <property type="entry name" value="RIBOc"/>
    <property type="match status" value="1"/>
</dbReference>
<dbReference type="InterPro" id="IPR011907">
    <property type="entry name" value="RNase_III"/>
</dbReference>
<evidence type="ECO:0000256" key="5">
    <source>
        <dbReference type="ARBA" id="ARBA00022722"/>
    </source>
</evidence>
<comment type="subcellular location">
    <subcellularLocation>
        <location evidence="9">Cytoplasm</location>
    </subcellularLocation>
</comment>
<dbReference type="Proteomes" id="UP000035548">
    <property type="component" value="Chromosome"/>
</dbReference>
<evidence type="ECO:0000256" key="4">
    <source>
        <dbReference type="ARBA" id="ARBA00022664"/>
    </source>
</evidence>
<sequence>MSNAHLSHGEVVWHRAFDSTDHAPLLKRLGVELEPERLRRALTHRSFANEHGYLPNNERLEFVGDAVLGLSVATKLLQDHPSRSESDISKMRASLVSRYALAEIAREIKLGEHVLLGKGEAITGGADKDSILSDTFEALLGAVYEEHGFETARQMVLRLFAHRIANASPKGRRQDWKTALQVRLSEGKVAMAHYQSTSEGPDHDRVYTSEVTLDDRVLGIGVGRNKKLAEQEAARNAWHAVRDNPALLHEGENREPAAG</sequence>
<keyword evidence="4 9" id="KW-0507">mRNA processing</keyword>
<keyword evidence="9" id="KW-0963">Cytoplasm</keyword>
<comment type="function">
    <text evidence="9">Digests double-stranded RNA. Involved in the processing of primary rRNA transcript to yield the immediate precursors to the large and small rRNAs (23S and 16S). Processes some mRNAs, and tRNAs when they are encoded in the rRNA operon. Processes pre-crRNA and tracrRNA of type II CRISPR loci if present in the organism.</text>
</comment>
<dbReference type="GO" id="GO:0046872">
    <property type="term" value="F:metal ion binding"/>
    <property type="evidence" value="ECO:0007669"/>
    <property type="project" value="UniProtKB-KW"/>
</dbReference>
<dbReference type="GO" id="GO:0006397">
    <property type="term" value="P:mRNA processing"/>
    <property type="evidence" value="ECO:0007669"/>
    <property type="project" value="UniProtKB-UniRule"/>
</dbReference>
<evidence type="ECO:0000256" key="1">
    <source>
        <dbReference type="ARBA" id="ARBA00000109"/>
    </source>
</evidence>
<comment type="cofactor">
    <cofactor evidence="9">
        <name>Mg(2+)</name>
        <dbReference type="ChEBI" id="CHEBI:18420"/>
    </cofactor>
</comment>
<keyword evidence="13" id="KW-1185">Reference proteome</keyword>
<proteinExistence type="inferred from homology"/>
<reference evidence="12 13" key="1">
    <citation type="journal article" date="2015" name="Genome Announc.">
        <title>Virulence Factor Genes Detected in the Complete Genome Sequence of Corynebacterium uterequi DSM 45634, Isolated from the Uterus of a Maiden Mare.</title>
        <authorList>
            <person name="Ruckert C."/>
            <person name="Kriete M."/>
            <person name="Jaenicke S."/>
            <person name="Winkler A."/>
            <person name="Tauch A."/>
        </authorList>
    </citation>
    <scope>NUCLEOTIDE SEQUENCE [LARGE SCALE GENOMIC DNA]</scope>
    <source>
        <strain evidence="12 13">DSM 45634</strain>
    </source>
</reference>
<dbReference type="InterPro" id="IPR036389">
    <property type="entry name" value="RNase_III_sf"/>
</dbReference>
<dbReference type="NCBIfam" id="TIGR02191">
    <property type="entry name" value="RNaseIII"/>
    <property type="match status" value="1"/>
</dbReference>
<dbReference type="Pfam" id="PF00035">
    <property type="entry name" value="dsrm"/>
    <property type="match status" value="1"/>
</dbReference>
<feature type="binding site" evidence="9">
    <location>
        <position position="61"/>
    </location>
    <ligand>
        <name>Mg(2+)</name>
        <dbReference type="ChEBI" id="CHEBI:18420"/>
    </ligand>
</feature>
<feature type="domain" description="DRBM" evidence="10">
    <location>
        <begin position="175"/>
        <end position="243"/>
    </location>
</feature>
<keyword evidence="8 9" id="KW-0694">RNA-binding</keyword>
<evidence type="ECO:0000256" key="7">
    <source>
        <dbReference type="ARBA" id="ARBA00022801"/>
    </source>
</evidence>
<keyword evidence="3 9" id="KW-0698">rRNA processing</keyword>
<dbReference type="CDD" id="cd00593">
    <property type="entry name" value="RIBOc"/>
    <property type="match status" value="1"/>
</dbReference>
<protein>
    <recommendedName>
        <fullName evidence="9">Ribonuclease 3</fullName>
        <ecNumber evidence="9">3.1.26.3</ecNumber>
    </recommendedName>
    <alternativeName>
        <fullName evidence="9">Ribonuclease III</fullName>
        <shortName evidence="9">RNase III</shortName>
    </alternativeName>
</protein>
<feature type="active site" evidence="9">
    <location>
        <position position="137"/>
    </location>
</feature>
<feature type="binding site" evidence="9">
    <location>
        <position position="134"/>
    </location>
    <ligand>
        <name>Mg(2+)</name>
        <dbReference type="ChEBI" id="CHEBI:18420"/>
    </ligand>
</feature>
<dbReference type="PROSITE" id="PS00517">
    <property type="entry name" value="RNASE_3_1"/>
    <property type="match status" value="1"/>
</dbReference>
<keyword evidence="9" id="KW-0479">Metal-binding</keyword>
<dbReference type="EMBL" id="CP011546">
    <property type="protein sequence ID" value="AKK11400.1"/>
    <property type="molecule type" value="Genomic_DNA"/>
</dbReference>
<gene>
    <name evidence="9 12" type="primary">rnc</name>
    <name evidence="12" type="ORF">CUTER_07055</name>
</gene>
<evidence type="ECO:0000256" key="2">
    <source>
        <dbReference type="ARBA" id="ARBA00010183"/>
    </source>
</evidence>
<dbReference type="Gene3D" id="1.10.1520.10">
    <property type="entry name" value="Ribonuclease III domain"/>
    <property type="match status" value="1"/>
</dbReference>
<dbReference type="SUPFAM" id="SSF54768">
    <property type="entry name" value="dsRNA-binding domain-like"/>
    <property type="match status" value="1"/>
</dbReference>
<evidence type="ECO:0000256" key="3">
    <source>
        <dbReference type="ARBA" id="ARBA00022552"/>
    </source>
</evidence>
<keyword evidence="7 9" id="KW-0378">Hydrolase</keyword>
<dbReference type="InterPro" id="IPR014720">
    <property type="entry name" value="dsRBD_dom"/>
</dbReference>
<dbReference type="Gene3D" id="3.30.160.20">
    <property type="match status" value="1"/>
</dbReference>
<dbReference type="InterPro" id="IPR000999">
    <property type="entry name" value="RNase_III_dom"/>
</dbReference>
<dbReference type="GO" id="GO:0008033">
    <property type="term" value="P:tRNA processing"/>
    <property type="evidence" value="ECO:0007669"/>
    <property type="project" value="UniProtKB-KW"/>
</dbReference>
<dbReference type="OrthoDB" id="9805026at2"/>
<keyword evidence="9" id="KW-0460">Magnesium</keyword>
<keyword evidence="6 9" id="KW-0255">Endonuclease</keyword>
<keyword evidence="9" id="KW-0699">rRNA-binding</keyword>
<dbReference type="PATRIC" id="fig|1072256.5.peg.1395"/>
<dbReference type="GO" id="GO:0005737">
    <property type="term" value="C:cytoplasm"/>
    <property type="evidence" value="ECO:0007669"/>
    <property type="project" value="UniProtKB-SubCell"/>
</dbReference>
<evidence type="ECO:0000256" key="6">
    <source>
        <dbReference type="ARBA" id="ARBA00022759"/>
    </source>
</evidence>
<name>A0A0G3HF85_9CORY</name>
<evidence type="ECO:0000313" key="12">
    <source>
        <dbReference type="EMBL" id="AKK11400.1"/>
    </source>
</evidence>
<accession>A0A0G3HF85</accession>
<comment type="catalytic activity">
    <reaction evidence="1 9">
        <text>Endonucleolytic cleavage to 5'-phosphomonoester.</text>
        <dbReference type="EC" id="3.1.26.3"/>
    </reaction>
</comment>
<evidence type="ECO:0000259" key="10">
    <source>
        <dbReference type="PROSITE" id="PS50137"/>
    </source>
</evidence>
<dbReference type="PANTHER" id="PTHR11207">
    <property type="entry name" value="RIBONUCLEASE III"/>
    <property type="match status" value="1"/>
</dbReference>
<feature type="domain" description="RNase III" evidence="11">
    <location>
        <begin position="22"/>
        <end position="148"/>
    </location>
</feature>
<dbReference type="PANTHER" id="PTHR11207:SF0">
    <property type="entry name" value="RIBONUCLEASE 3"/>
    <property type="match status" value="1"/>
</dbReference>
<dbReference type="EC" id="3.1.26.3" evidence="9"/>
<dbReference type="SMART" id="SM00358">
    <property type="entry name" value="DSRM"/>
    <property type="match status" value="1"/>
</dbReference>
<dbReference type="PROSITE" id="PS50137">
    <property type="entry name" value="DS_RBD"/>
    <property type="match status" value="1"/>
</dbReference>
<dbReference type="RefSeq" id="WP_047259823.1">
    <property type="nucleotide sequence ID" value="NZ_CP011546.1"/>
</dbReference>
<evidence type="ECO:0000256" key="8">
    <source>
        <dbReference type="ARBA" id="ARBA00022884"/>
    </source>
</evidence>
<dbReference type="HAMAP" id="MF_00104">
    <property type="entry name" value="RNase_III"/>
    <property type="match status" value="1"/>
</dbReference>
<dbReference type="STRING" id="1072256.CUTER_07055"/>
<dbReference type="PROSITE" id="PS50142">
    <property type="entry name" value="RNASE_3_2"/>
    <property type="match status" value="1"/>
</dbReference>
<comment type="subunit">
    <text evidence="9">Homodimer.</text>
</comment>
<reference evidence="13" key="2">
    <citation type="submission" date="2015-05" db="EMBL/GenBank/DDBJ databases">
        <title>Complete genome sequence of Corynebacterium uterequi DSM 45634, isolated from the uterus of a maiden mare.</title>
        <authorList>
            <person name="Ruckert C."/>
            <person name="Albersmeier A."/>
            <person name="Winkler A."/>
            <person name="Tauch A."/>
        </authorList>
    </citation>
    <scope>NUCLEOTIDE SEQUENCE [LARGE SCALE GENOMIC DNA]</scope>
    <source>
        <strain evidence="13">DSM 45634</strain>
    </source>
</reference>
<dbReference type="SUPFAM" id="SSF69065">
    <property type="entry name" value="RNase III domain-like"/>
    <property type="match status" value="1"/>
</dbReference>
<dbReference type="GO" id="GO:0019843">
    <property type="term" value="F:rRNA binding"/>
    <property type="evidence" value="ECO:0007669"/>
    <property type="project" value="UniProtKB-KW"/>
</dbReference>
<organism evidence="12 13">
    <name type="scientific">Corynebacterium uterequi</name>
    <dbReference type="NCBI Taxonomy" id="1072256"/>
    <lineage>
        <taxon>Bacteria</taxon>
        <taxon>Bacillati</taxon>
        <taxon>Actinomycetota</taxon>
        <taxon>Actinomycetes</taxon>
        <taxon>Mycobacteriales</taxon>
        <taxon>Corynebacteriaceae</taxon>
        <taxon>Corynebacterium</taxon>
    </lineage>
</organism>
<feature type="binding site" evidence="9">
    <location>
        <position position="137"/>
    </location>
    <ligand>
        <name>Mg(2+)</name>
        <dbReference type="ChEBI" id="CHEBI:18420"/>
    </ligand>
</feature>
<dbReference type="GO" id="GO:0006364">
    <property type="term" value="P:rRNA processing"/>
    <property type="evidence" value="ECO:0007669"/>
    <property type="project" value="UniProtKB-UniRule"/>
</dbReference>
<evidence type="ECO:0000256" key="9">
    <source>
        <dbReference type="HAMAP-Rule" id="MF_00104"/>
    </source>
</evidence>
<feature type="active site" evidence="9">
    <location>
        <position position="65"/>
    </location>
</feature>
<dbReference type="FunFam" id="1.10.1520.10:FF:000001">
    <property type="entry name" value="Ribonuclease 3"/>
    <property type="match status" value="1"/>
</dbReference>